<reference evidence="1 2" key="1">
    <citation type="submission" date="2018-07" db="EMBL/GenBank/DDBJ databases">
        <title>Genomic Encyclopedia of Type Strains, Phase IV (KMG-IV): sequencing the most valuable type-strain genomes for metagenomic binning, comparative biology and taxonomic classification.</title>
        <authorList>
            <person name="Goeker M."/>
        </authorList>
    </citation>
    <scope>NUCLEOTIDE SEQUENCE [LARGE SCALE GENOMIC DNA]</scope>
    <source>
        <strain evidence="1 2">DSM 21410</strain>
    </source>
</reference>
<keyword evidence="2" id="KW-1185">Reference proteome</keyword>
<dbReference type="Proteomes" id="UP000253517">
    <property type="component" value="Unassembled WGS sequence"/>
</dbReference>
<name>A0A368ZYQ8_9FLAO</name>
<evidence type="ECO:0000313" key="2">
    <source>
        <dbReference type="Proteomes" id="UP000253517"/>
    </source>
</evidence>
<dbReference type="RefSeq" id="WP_037359914.1">
    <property type="nucleotide sequence ID" value="NZ_BHZF01000004.1"/>
</dbReference>
<organism evidence="1 2">
    <name type="scientific">Schleiferia thermophila</name>
    <dbReference type="NCBI Taxonomy" id="884107"/>
    <lineage>
        <taxon>Bacteria</taxon>
        <taxon>Pseudomonadati</taxon>
        <taxon>Bacteroidota</taxon>
        <taxon>Flavobacteriia</taxon>
        <taxon>Flavobacteriales</taxon>
        <taxon>Schleiferiaceae</taxon>
        <taxon>Schleiferia</taxon>
    </lineage>
</organism>
<protein>
    <submittedName>
        <fullName evidence="1">Uncharacterized protein</fullName>
    </submittedName>
</protein>
<dbReference type="EMBL" id="QPJS01000005">
    <property type="protein sequence ID" value="RCX02073.1"/>
    <property type="molecule type" value="Genomic_DNA"/>
</dbReference>
<accession>A0A368ZYQ8</accession>
<comment type="caution">
    <text evidence="1">The sequence shown here is derived from an EMBL/GenBank/DDBJ whole genome shotgun (WGS) entry which is preliminary data.</text>
</comment>
<dbReference type="Pfam" id="PF20420">
    <property type="entry name" value="DUF6702"/>
    <property type="match status" value="1"/>
</dbReference>
<sequence>MSLIFIFLKVAFIGIAHDFYMSVSTISIYGDKAVLEIKVFKDDLEKVLDVSLDDLSVNIKEKVFEYFRENFKISSNDNDVKIHFKNVTDQGESVVVTSEFHFEENQKLTVTNTIFLSEFANQINIVYLKRQAKTNTVIFYRNRKTHTF</sequence>
<evidence type="ECO:0000313" key="1">
    <source>
        <dbReference type="EMBL" id="RCX02073.1"/>
    </source>
</evidence>
<proteinExistence type="predicted"/>
<dbReference type="InterPro" id="IPR046525">
    <property type="entry name" value="DUF6702"/>
</dbReference>
<gene>
    <name evidence="1" type="ORF">DES35_10544</name>
</gene>
<dbReference type="AlphaFoldDB" id="A0A368ZYQ8"/>